<dbReference type="Proteomes" id="UP001519363">
    <property type="component" value="Unassembled WGS sequence"/>
</dbReference>
<protein>
    <submittedName>
        <fullName evidence="1">Sialic acid synthase SpsE</fullName>
    </submittedName>
</protein>
<proteinExistence type="predicted"/>
<organism evidence="1 2">
    <name type="scientific">Crossiella equi</name>
    <dbReference type="NCBI Taxonomy" id="130796"/>
    <lineage>
        <taxon>Bacteria</taxon>
        <taxon>Bacillati</taxon>
        <taxon>Actinomycetota</taxon>
        <taxon>Actinomycetes</taxon>
        <taxon>Pseudonocardiales</taxon>
        <taxon>Pseudonocardiaceae</taxon>
        <taxon>Crossiella</taxon>
    </lineage>
</organism>
<name>A0ABS5ACD3_9PSEU</name>
<comment type="caution">
    <text evidence="1">The sequence shown here is derived from an EMBL/GenBank/DDBJ whole genome shotgun (WGS) entry which is preliminary data.</text>
</comment>
<gene>
    <name evidence="1" type="ORF">JOF53_002878</name>
</gene>
<sequence length="121" mass="13126">MRNLPVNLSGFRLMVTEAPTPKTRLDDNGQTLLATNRDGSQQFVVSLFAKQRVAAGERAFKGEEIKVTLTCDPGESFDEGDYVELVNGTVSFWSNERGAGLSFRADGLKPYVNPARAATAA</sequence>
<keyword evidence="2" id="KW-1185">Reference proteome</keyword>
<dbReference type="RefSeq" id="WP_086789427.1">
    <property type="nucleotide sequence ID" value="NZ_JAGIOO010000001.1"/>
</dbReference>
<evidence type="ECO:0000313" key="1">
    <source>
        <dbReference type="EMBL" id="MBP2474006.1"/>
    </source>
</evidence>
<reference evidence="1 2" key="1">
    <citation type="submission" date="2021-03" db="EMBL/GenBank/DDBJ databases">
        <title>Sequencing the genomes of 1000 actinobacteria strains.</title>
        <authorList>
            <person name="Klenk H.-P."/>
        </authorList>
    </citation>
    <scope>NUCLEOTIDE SEQUENCE [LARGE SCALE GENOMIC DNA]</scope>
    <source>
        <strain evidence="1 2">DSM 44580</strain>
    </source>
</reference>
<dbReference type="EMBL" id="JAGIOO010000001">
    <property type="protein sequence ID" value="MBP2474006.1"/>
    <property type="molecule type" value="Genomic_DNA"/>
</dbReference>
<accession>A0ABS5ACD3</accession>
<evidence type="ECO:0000313" key="2">
    <source>
        <dbReference type="Proteomes" id="UP001519363"/>
    </source>
</evidence>